<protein>
    <submittedName>
        <fullName evidence="2">Uncharacterized protein</fullName>
    </submittedName>
</protein>
<dbReference type="EMBL" id="BAAAUT010000003">
    <property type="protein sequence ID" value="GAA3116489.1"/>
    <property type="molecule type" value="Genomic_DNA"/>
</dbReference>
<evidence type="ECO:0000256" key="1">
    <source>
        <dbReference type="SAM" id="MobiDB-lite"/>
    </source>
</evidence>
<dbReference type="Proteomes" id="UP001500320">
    <property type="component" value="Unassembled WGS sequence"/>
</dbReference>
<comment type="caution">
    <text evidence="2">The sequence shown here is derived from an EMBL/GenBank/DDBJ whole genome shotgun (WGS) entry which is preliminary data.</text>
</comment>
<accession>A0ABP6MKN6</accession>
<evidence type="ECO:0000313" key="2">
    <source>
        <dbReference type="EMBL" id="GAA3116489.1"/>
    </source>
</evidence>
<organism evidence="2 3">
    <name type="scientific">Planomonospora alba</name>
    <dbReference type="NCBI Taxonomy" id="161354"/>
    <lineage>
        <taxon>Bacteria</taxon>
        <taxon>Bacillati</taxon>
        <taxon>Actinomycetota</taxon>
        <taxon>Actinomycetes</taxon>
        <taxon>Streptosporangiales</taxon>
        <taxon>Streptosporangiaceae</taxon>
        <taxon>Planomonospora</taxon>
    </lineage>
</organism>
<name>A0ABP6MKN6_9ACTN</name>
<keyword evidence="3" id="KW-1185">Reference proteome</keyword>
<reference evidence="3" key="1">
    <citation type="journal article" date="2019" name="Int. J. Syst. Evol. Microbiol.">
        <title>The Global Catalogue of Microorganisms (GCM) 10K type strain sequencing project: providing services to taxonomists for standard genome sequencing and annotation.</title>
        <authorList>
            <consortium name="The Broad Institute Genomics Platform"/>
            <consortium name="The Broad Institute Genome Sequencing Center for Infectious Disease"/>
            <person name="Wu L."/>
            <person name="Ma J."/>
        </authorList>
    </citation>
    <scope>NUCLEOTIDE SEQUENCE [LARGE SCALE GENOMIC DNA]</scope>
    <source>
        <strain evidence="3">JCM 9373</strain>
    </source>
</reference>
<proteinExistence type="predicted"/>
<gene>
    <name evidence="2" type="ORF">GCM10010466_04420</name>
</gene>
<sequence>MAIRLKTSIEELAWMVDSDPSLPWVIALSMVTISSPRTSPTITREGFMRRERRTSSAMLISPWPSELGNRCSKATTFGWSSGNWSRPSSSARSTVMSRSVGGISLASARSRVVFPALVEPAIMMFFLAATAADRKRPRVGVSVPLPTRSLRKTLPSRARRMETAGRTVTSMTAESRDPSGSRRSSWGFAVSKGRLDRPL</sequence>
<feature type="region of interest" description="Disordered" evidence="1">
    <location>
        <begin position="152"/>
        <end position="187"/>
    </location>
</feature>
<evidence type="ECO:0000313" key="3">
    <source>
        <dbReference type="Proteomes" id="UP001500320"/>
    </source>
</evidence>